<dbReference type="AlphaFoldDB" id="A0A6A0AEP6"/>
<keyword evidence="1" id="KW-0812">Transmembrane</keyword>
<reference evidence="2 3" key="1">
    <citation type="submission" date="2020-02" db="EMBL/GenBank/DDBJ databases">
        <title>Draft genome sequence of Haematococcus lacustris strain NIES-144.</title>
        <authorList>
            <person name="Morimoto D."/>
            <person name="Nakagawa S."/>
            <person name="Yoshida T."/>
            <person name="Sawayama S."/>
        </authorList>
    </citation>
    <scope>NUCLEOTIDE SEQUENCE [LARGE SCALE GENOMIC DNA]</scope>
    <source>
        <strain evidence="2 3">NIES-144</strain>
    </source>
</reference>
<gene>
    <name evidence="2" type="ORF">HaLaN_29418</name>
</gene>
<comment type="caution">
    <text evidence="2">The sequence shown here is derived from an EMBL/GenBank/DDBJ whole genome shotgun (WGS) entry which is preliminary data.</text>
</comment>
<dbReference type="InterPro" id="IPR038765">
    <property type="entry name" value="Papain-like_cys_pep_sf"/>
</dbReference>
<protein>
    <recommendedName>
        <fullName evidence="4">Ubiquitin-like protease family profile domain-containing protein</fullName>
    </recommendedName>
</protein>
<feature type="transmembrane region" description="Helical" evidence="1">
    <location>
        <begin position="20"/>
        <end position="39"/>
    </location>
</feature>
<keyword evidence="1" id="KW-1133">Transmembrane helix</keyword>
<evidence type="ECO:0000256" key="1">
    <source>
        <dbReference type="SAM" id="Phobius"/>
    </source>
</evidence>
<dbReference type="SUPFAM" id="SSF54001">
    <property type="entry name" value="Cysteine proteinases"/>
    <property type="match status" value="1"/>
</dbReference>
<dbReference type="Proteomes" id="UP000485058">
    <property type="component" value="Unassembled WGS sequence"/>
</dbReference>
<evidence type="ECO:0000313" key="3">
    <source>
        <dbReference type="Proteomes" id="UP000485058"/>
    </source>
</evidence>
<dbReference type="EMBL" id="BLLF01004975">
    <property type="protein sequence ID" value="GFH30544.1"/>
    <property type="molecule type" value="Genomic_DNA"/>
</dbReference>
<evidence type="ECO:0008006" key="4">
    <source>
        <dbReference type="Google" id="ProtNLM"/>
    </source>
</evidence>
<organism evidence="2 3">
    <name type="scientific">Haematococcus lacustris</name>
    <name type="common">Green alga</name>
    <name type="synonym">Haematococcus pluvialis</name>
    <dbReference type="NCBI Taxonomy" id="44745"/>
    <lineage>
        <taxon>Eukaryota</taxon>
        <taxon>Viridiplantae</taxon>
        <taxon>Chlorophyta</taxon>
        <taxon>core chlorophytes</taxon>
        <taxon>Chlorophyceae</taxon>
        <taxon>CS clade</taxon>
        <taxon>Chlamydomonadales</taxon>
        <taxon>Haematococcaceae</taxon>
        <taxon>Haematococcus</taxon>
    </lineage>
</organism>
<evidence type="ECO:0000313" key="2">
    <source>
        <dbReference type="EMBL" id="GFH30544.1"/>
    </source>
</evidence>
<sequence>MQFQGLSSFGEADIVLMPLHYFSHFIVVVYFVAAGRIVHFDSINQGRLKVTTAQEAVLVEFAQRFIINKEWVVQIGSTKQQKDGYSCGYRAFILCRTIYNARDM</sequence>
<accession>A0A6A0AEP6</accession>
<dbReference type="Gene3D" id="3.40.395.10">
    <property type="entry name" value="Adenoviral Proteinase, Chain A"/>
    <property type="match status" value="1"/>
</dbReference>
<name>A0A6A0AEP6_HAELA</name>
<keyword evidence="3" id="KW-1185">Reference proteome</keyword>
<keyword evidence="1" id="KW-0472">Membrane</keyword>
<proteinExistence type="predicted"/>